<evidence type="ECO:0000256" key="6">
    <source>
        <dbReference type="ARBA" id="ARBA00022643"/>
    </source>
</evidence>
<feature type="binding site" evidence="11">
    <location>
        <begin position="127"/>
        <end position="131"/>
    </location>
    <ligand>
        <name>substrate</name>
    </ligand>
</feature>
<evidence type="ECO:0000256" key="2">
    <source>
        <dbReference type="ARBA" id="ARBA00004370"/>
    </source>
</evidence>
<feature type="binding site" evidence="11">
    <location>
        <begin position="339"/>
        <end position="340"/>
    </location>
    <ligand>
        <name>FMN</name>
        <dbReference type="ChEBI" id="CHEBI:58210"/>
    </ligand>
</feature>
<dbReference type="RefSeq" id="WP_016455971.1">
    <property type="nucleotide sequence ID" value="NZ_KE150269.1"/>
</dbReference>
<dbReference type="CDD" id="cd04738">
    <property type="entry name" value="DHOD_2_like"/>
    <property type="match status" value="1"/>
</dbReference>
<organism evidence="13 14">
    <name type="scientific">Propionimicrobium lymphophilum ACS-093-V-SCH5</name>
    <dbReference type="NCBI Taxonomy" id="883161"/>
    <lineage>
        <taxon>Bacteria</taxon>
        <taxon>Bacillati</taxon>
        <taxon>Actinomycetota</taxon>
        <taxon>Actinomycetes</taxon>
        <taxon>Propionibacteriales</taxon>
        <taxon>Propionibacteriaceae</taxon>
        <taxon>Propionimicrobium</taxon>
    </lineage>
</organism>
<feature type="binding site" evidence="11">
    <location>
        <begin position="78"/>
        <end position="82"/>
    </location>
    <ligand>
        <name>FMN</name>
        <dbReference type="ChEBI" id="CHEBI:58210"/>
    </ligand>
</feature>
<evidence type="ECO:0000256" key="11">
    <source>
        <dbReference type="HAMAP-Rule" id="MF_00225"/>
    </source>
</evidence>
<evidence type="ECO:0000256" key="10">
    <source>
        <dbReference type="ARBA" id="ARBA00048639"/>
    </source>
</evidence>
<comment type="subcellular location">
    <subcellularLocation>
        <location evidence="11">Cell membrane</location>
        <topology evidence="11">Peripheral membrane protein</topology>
    </subcellularLocation>
    <subcellularLocation>
        <location evidence="2">Membrane</location>
    </subcellularLocation>
</comment>
<proteinExistence type="inferred from homology"/>
<dbReference type="STRING" id="883161.HMPREF9306_01138"/>
<dbReference type="Gene3D" id="3.20.20.70">
    <property type="entry name" value="Aldolase class I"/>
    <property type="match status" value="1"/>
</dbReference>
<dbReference type="EMBL" id="AGZR01000006">
    <property type="protein sequence ID" value="EPD32831.1"/>
    <property type="molecule type" value="Genomic_DNA"/>
</dbReference>
<dbReference type="PATRIC" id="fig|883161.3.peg.1131"/>
<feature type="binding site" evidence="11">
    <location>
        <begin position="267"/>
        <end position="268"/>
    </location>
    <ligand>
        <name>substrate</name>
    </ligand>
</feature>
<feature type="binding site" evidence="11">
    <location>
        <position position="238"/>
    </location>
    <ligand>
        <name>FMN</name>
        <dbReference type="ChEBI" id="CHEBI:58210"/>
    </ligand>
</feature>
<dbReference type="GO" id="GO:0006207">
    <property type="term" value="P:'de novo' pyrimidine nucleobase biosynthetic process"/>
    <property type="evidence" value="ECO:0007669"/>
    <property type="project" value="UniProtKB-UniRule"/>
</dbReference>
<dbReference type="GO" id="GO:0005737">
    <property type="term" value="C:cytoplasm"/>
    <property type="evidence" value="ECO:0007669"/>
    <property type="project" value="InterPro"/>
</dbReference>
<keyword evidence="9 11" id="KW-0472">Membrane</keyword>
<name>S2W119_9ACTN</name>
<evidence type="ECO:0000313" key="14">
    <source>
        <dbReference type="Proteomes" id="UP000014417"/>
    </source>
</evidence>
<evidence type="ECO:0000313" key="13">
    <source>
        <dbReference type="EMBL" id="EPD32831.1"/>
    </source>
</evidence>
<evidence type="ECO:0000256" key="4">
    <source>
        <dbReference type="ARBA" id="ARBA00005359"/>
    </source>
</evidence>
<feature type="domain" description="Dihydroorotate dehydrogenase catalytic" evidence="12">
    <location>
        <begin position="63"/>
        <end position="353"/>
    </location>
</feature>
<evidence type="ECO:0000256" key="1">
    <source>
        <dbReference type="ARBA" id="ARBA00003125"/>
    </source>
</evidence>
<comment type="subunit">
    <text evidence="11">Monomer.</text>
</comment>
<feature type="binding site" evidence="11">
    <location>
        <position position="162"/>
    </location>
    <ligand>
        <name>FMN</name>
        <dbReference type="ChEBI" id="CHEBI:58210"/>
    </ligand>
</feature>
<dbReference type="GO" id="GO:0044205">
    <property type="term" value="P:'de novo' UMP biosynthetic process"/>
    <property type="evidence" value="ECO:0007669"/>
    <property type="project" value="UniProtKB-UniRule"/>
</dbReference>
<evidence type="ECO:0000256" key="8">
    <source>
        <dbReference type="ARBA" id="ARBA00023002"/>
    </source>
</evidence>
<dbReference type="InterPro" id="IPR013785">
    <property type="entry name" value="Aldolase_TIM"/>
</dbReference>
<sequence length="359" mass="38330">MFDELRARFLLNGYKHVLRGILFKSYKGNPEVIHEQMIRALGDLPEGVLDLCAQVIGPRRNPVTVAGVEFPGRVGVAAGLDKDARAVSAWAKLGFGFAELGTVTPRPQPGNNKPRLFRLIPSEGIINRMGFNNRGAEAMARRLSAAGIRRGNQKVGLPLGISIGKNKVTPLEEATDDYLTALSILADYADYVAINVSSPNTPGLRNLQDDKSLGKLISALVEQAESLNQDDPLPIFVKLAPDLSDNQLASIISICEEAGASGIIATNTTITRGDLNQHDVHLANQAGGLSGAPLTKISLQMVEKITSRTELPVMGVGGIMTPKDAQSMFDVGAQLVQIYTGFIFNGPALVSGINTLTQP</sequence>
<dbReference type="HAMAP" id="MF_00225">
    <property type="entry name" value="DHO_dh_type2"/>
    <property type="match status" value="1"/>
</dbReference>
<feature type="binding site" evidence="11">
    <location>
        <position position="318"/>
    </location>
    <ligand>
        <name>FMN</name>
        <dbReference type="ChEBI" id="CHEBI:58210"/>
    </ligand>
</feature>
<dbReference type="GO" id="GO:0005886">
    <property type="term" value="C:plasma membrane"/>
    <property type="evidence" value="ECO:0007669"/>
    <property type="project" value="UniProtKB-SubCell"/>
</dbReference>
<comment type="catalytic activity">
    <reaction evidence="10 11">
        <text>(S)-dihydroorotate + a quinone = orotate + a quinol</text>
        <dbReference type="Rhea" id="RHEA:30187"/>
        <dbReference type="ChEBI" id="CHEBI:24646"/>
        <dbReference type="ChEBI" id="CHEBI:30839"/>
        <dbReference type="ChEBI" id="CHEBI:30864"/>
        <dbReference type="ChEBI" id="CHEBI:132124"/>
        <dbReference type="EC" id="1.3.5.2"/>
    </reaction>
</comment>
<dbReference type="UniPathway" id="UPA00070">
    <property type="reaction ID" value="UER00946"/>
</dbReference>
<keyword evidence="7 11" id="KW-0665">Pyrimidine biosynthesis</keyword>
<gene>
    <name evidence="11" type="primary">pyrD</name>
    <name evidence="13" type="ORF">HMPREF9306_01138</name>
</gene>
<feature type="binding site" evidence="11">
    <location>
        <position position="266"/>
    </location>
    <ligand>
        <name>FMN</name>
        <dbReference type="ChEBI" id="CHEBI:58210"/>
    </ligand>
</feature>
<comment type="cofactor">
    <cofactor evidence="11">
        <name>FMN</name>
        <dbReference type="ChEBI" id="CHEBI:58210"/>
    </cofactor>
    <text evidence="11">Binds 1 FMN per subunit.</text>
</comment>
<keyword evidence="14" id="KW-1185">Reference proteome</keyword>
<dbReference type="AlphaFoldDB" id="S2W119"/>
<comment type="caution">
    <text evidence="13">The sequence shown here is derived from an EMBL/GenBank/DDBJ whole genome shotgun (WGS) entry which is preliminary data.</text>
</comment>
<evidence type="ECO:0000256" key="3">
    <source>
        <dbReference type="ARBA" id="ARBA00005161"/>
    </source>
</evidence>
<feature type="binding site" evidence="11">
    <location>
        <position position="195"/>
    </location>
    <ligand>
        <name>FMN</name>
        <dbReference type="ChEBI" id="CHEBI:58210"/>
    </ligand>
</feature>
<dbReference type="HOGENOM" id="CLU_013640_2_0_11"/>
<dbReference type="Proteomes" id="UP000014417">
    <property type="component" value="Unassembled WGS sequence"/>
</dbReference>
<accession>S2W119</accession>
<dbReference type="PROSITE" id="PS00911">
    <property type="entry name" value="DHODEHASE_1"/>
    <property type="match status" value="1"/>
</dbReference>
<evidence type="ECO:0000256" key="9">
    <source>
        <dbReference type="ARBA" id="ARBA00023136"/>
    </source>
</evidence>
<keyword evidence="5 11" id="KW-0285">Flavoprotein</keyword>
<dbReference type="GO" id="GO:0106430">
    <property type="term" value="F:dihydroorotate dehydrogenase (quinone) activity"/>
    <property type="evidence" value="ECO:0007669"/>
    <property type="project" value="UniProtKB-EC"/>
</dbReference>
<feature type="binding site" evidence="11">
    <location>
        <position position="102"/>
    </location>
    <ligand>
        <name>FMN</name>
        <dbReference type="ChEBI" id="CHEBI:58210"/>
    </ligand>
</feature>
<feature type="binding site" evidence="11">
    <location>
        <position position="200"/>
    </location>
    <ligand>
        <name>substrate</name>
    </ligand>
</feature>
<dbReference type="InterPro" id="IPR005720">
    <property type="entry name" value="Dihydroorotate_DH_cat"/>
</dbReference>
<keyword evidence="8 11" id="KW-0560">Oxidoreductase</keyword>
<dbReference type="InterPro" id="IPR005719">
    <property type="entry name" value="Dihydroorotate_DH_2"/>
</dbReference>
<keyword evidence="6 11" id="KW-0288">FMN</keyword>
<dbReference type="InterPro" id="IPR050074">
    <property type="entry name" value="DHO_dehydrogenase"/>
</dbReference>
<keyword evidence="11" id="KW-1003">Cell membrane</keyword>
<dbReference type="NCBIfam" id="TIGR01036">
    <property type="entry name" value="pyrD_sub2"/>
    <property type="match status" value="1"/>
</dbReference>
<evidence type="ECO:0000259" key="12">
    <source>
        <dbReference type="Pfam" id="PF01180"/>
    </source>
</evidence>
<dbReference type="Pfam" id="PF01180">
    <property type="entry name" value="DHO_dh"/>
    <property type="match status" value="1"/>
</dbReference>
<dbReference type="PROSITE" id="PS00912">
    <property type="entry name" value="DHODEHASE_2"/>
    <property type="match status" value="1"/>
</dbReference>
<dbReference type="NCBIfam" id="NF003652">
    <property type="entry name" value="PRK05286.2-5"/>
    <property type="match status" value="1"/>
</dbReference>
<feature type="binding site" evidence="11">
    <location>
        <position position="195"/>
    </location>
    <ligand>
        <name>substrate</name>
    </ligand>
</feature>
<comment type="similarity">
    <text evidence="4 11">Belongs to the dihydroorotate dehydrogenase family. Type 2 subfamily.</text>
</comment>
<evidence type="ECO:0000256" key="5">
    <source>
        <dbReference type="ARBA" id="ARBA00022630"/>
    </source>
</evidence>
<feature type="active site" description="Nucleophile" evidence="11">
    <location>
        <position position="198"/>
    </location>
</feature>
<dbReference type="SUPFAM" id="SSF51395">
    <property type="entry name" value="FMN-linked oxidoreductases"/>
    <property type="match status" value="1"/>
</dbReference>
<dbReference type="PANTHER" id="PTHR48109">
    <property type="entry name" value="DIHYDROOROTATE DEHYDROGENASE (QUINONE), MITOCHONDRIAL-RELATED"/>
    <property type="match status" value="1"/>
</dbReference>
<comment type="pathway">
    <text evidence="3 11">Pyrimidine metabolism; UMP biosynthesis via de novo pathway; orotate from (S)-dihydroorotate (quinone route): step 1/1.</text>
</comment>
<feature type="binding site" evidence="11">
    <location>
        <position position="291"/>
    </location>
    <ligand>
        <name>FMN</name>
        <dbReference type="ChEBI" id="CHEBI:58210"/>
    </ligand>
</feature>
<dbReference type="InterPro" id="IPR001295">
    <property type="entry name" value="Dihydroorotate_DH_CS"/>
</dbReference>
<reference evidence="13 14" key="1">
    <citation type="submission" date="2013-04" db="EMBL/GenBank/DDBJ databases">
        <title>The Genome Sequence of Propionimicrobium lymphophilum ACS-093-V-SCH5.</title>
        <authorList>
            <consortium name="The Broad Institute Genomics Platform"/>
            <person name="Earl A."/>
            <person name="Ward D."/>
            <person name="Feldgarden M."/>
            <person name="Gevers D."/>
            <person name="Saerens B."/>
            <person name="Vaneechoutte M."/>
            <person name="Walker B."/>
            <person name="Young S."/>
            <person name="Zeng Q."/>
            <person name="Gargeya S."/>
            <person name="Fitzgerald M."/>
            <person name="Haas B."/>
            <person name="Abouelleil A."/>
            <person name="Allen A.W."/>
            <person name="Alvarado L."/>
            <person name="Arachchi H.M."/>
            <person name="Berlin A.M."/>
            <person name="Chapman S.B."/>
            <person name="Gainer-Dewar J."/>
            <person name="Goldberg J."/>
            <person name="Griggs A."/>
            <person name="Gujja S."/>
            <person name="Hansen M."/>
            <person name="Howarth C."/>
            <person name="Imamovic A."/>
            <person name="Ireland A."/>
            <person name="Larimer J."/>
            <person name="McCowan C."/>
            <person name="Murphy C."/>
            <person name="Pearson M."/>
            <person name="Poon T.W."/>
            <person name="Priest M."/>
            <person name="Roberts A."/>
            <person name="Saif S."/>
            <person name="Shea T."/>
            <person name="Sisk P."/>
            <person name="Sykes S."/>
            <person name="Wortman J."/>
            <person name="Nusbaum C."/>
            <person name="Birren B."/>
        </authorList>
    </citation>
    <scope>NUCLEOTIDE SEQUENCE [LARGE SCALE GENOMIC DNA]</scope>
    <source>
        <strain evidence="13 14">ACS-093-V-SCH5</strain>
    </source>
</reference>
<dbReference type="PANTHER" id="PTHR48109:SF4">
    <property type="entry name" value="DIHYDROOROTATE DEHYDROGENASE (QUINONE), MITOCHONDRIAL"/>
    <property type="match status" value="1"/>
</dbReference>
<dbReference type="EC" id="1.3.5.2" evidence="11"/>
<dbReference type="OrthoDB" id="9802377at2"/>
<evidence type="ECO:0000256" key="7">
    <source>
        <dbReference type="ARBA" id="ARBA00022975"/>
    </source>
</evidence>
<protein>
    <recommendedName>
        <fullName evidence="11">Dihydroorotate dehydrogenase (quinone)</fullName>
        <ecNumber evidence="11">1.3.5.2</ecNumber>
    </recommendedName>
    <alternativeName>
        <fullName evidence="11">DHOdehase</fullName>
        <shortName evidence="11">DHOD</shortName>
        <shortName evidence="11">DHODase</shortName>
    </alternativeName>
    <alternativeName>
        <fullName evidence="11">Dihydroorotate oxidase</fullName>
    </alternativeName>
</protein>
<feature type="binding site" evidence="11">
    <location>
        <position position="82"/>
    </location>
    <ligand>
        <name>substrate</name>
    </ligand>
</feature>
<comment type="function">
    <text evidence="1 11">Catalyzes the conversion of dihydroorotate to orotate with quinone as electron acceptor.</text>
</comment>